<sequence length="646" mass="75954">MSIGNAPSILRLLERNNEINIEVSGYWETDKWDLKSENLMQFGKYTEPLKRRYVNFSDFIIPLKIELKFYYLTKLKTGEITLNTLISHACDFSHLKGFLKKYYPYIEGFVDIPENGVKKWKMYLFDKGLKDYTPRTELLKRIISFFQDYYDERDEFEKDIWDFRKIPGAKFTKNRTSYKLNFTNTPALFKELIKSYCKYKVSTNESQVTINAKLRTVNFFLKYILNQNPDWKSLNGLTRKEMEDYMSYLRSYRSDSEYSFERDLINIRDFLEHLERTENELGPRKSLNTLLFKEDFPKRNQDNNKIKHIPEDVIAQLESFLNTSPEELFPPLSESDADKIPIVILLLRTGWRISDILNLRYHNCLYYNNGWYLQGDIPKVDVKSHRVPIDEEVAKMIQAVVETTKKNSTSENNPQKYLFPTLKGKRRGLPILAVSVSNALNKWATNYRIVGYDRKPYYFRNHAFRHTKGIELVNAGMSILHIQKWMAHSSPEMTLVYAKITDDTLRKEWIKAKEKSNLLKIDINQGTISEVGDEDSLEWEYIRSNLEAAKVPMGYCMASKKMGCPYVETPCLTCTNFCTTPDNLPEFDAEINNLDSLIERTKDMPIWNEKNQKRKERLTEIRNTLAIGKIHHPAGKAMRERLKGIN</sequence>
<dbReference type="Gene3D" id="1.10.150.130">
    <property type="match status" value="1"/>
</dbReference>
<protein>
    <submittedName>
        <fullName evidence="7">Tyrosine-type recombinase/integrase</fullName>
    </submittedName>
</protein>
<name>A0A942YX10_9BACI</name>
<keyword evidence="3" id="KW-0233">DNA recombination</keyword>
<dbReference type="InterPro" id="IPR050090">
    <property type="entry name" value="Tyrosine_recombinase_XerCD"/>
</dbReference>
<evidence type="ECO:0000259" key="6">
    <source>
        <dbReference type="PROSITE" id="PS51900"/>
    </source>
</evidence>
<accession>A0A942YX10</accession>
<dbReference type="PANTHER" id="PTHR30349:SF41">
    <property type="entry name" value="INTEGRASE_RECOMBINASE PROTEIN MJ0367-RELATED"/>
    <property type="match status" value="1"/>
</dbReference>
<evidence type="ECO:0000313" key="7">
    <source>
        <dbReference type="EMBL" id="MBS4214590.1"/>
    </source>
</evidence>
<dbReference type="Proteomes" id="UP000679749">
    <property type="component" value="Unassembled WGS sequence"/>
</dbReference>
<comment type="caution">
    <text evidence="7">The sequence shown here is derived from an EMBL/GenBank/DDBJ whole genome shotgun (WGS) entry which is preliminary data.</text>
</comment>
<dbReference type="InterPro" id="IPR011010">
    <property type="entry name" value="DNA_brk_join_enz"/>
</dbReference>
<dbReference type="Gene3D" id="1.10.443.10">
    <property type="entry name" value="Intergrase catalytic core"/>
    <property type="match status" value="1"/>
</dbReference>
<dbReference type="GO" id="GO:0006310">
    <property type="term" value="P:DNA recombination"/>
    <property type="evidence" value="ECO:0007669"/>
    <property type="project" value="UniProtKB-KW"/>
</dbReference>
<dbReference type="PANTHER" id="PTHR30349">
    <property type="entry name" value="PHAGE INTEGRASE-RELATED"/>
    <property type="match status" value="1"/>
</dbReference>
<dbReference type="Pfam" id="PF00589">
    <property type="entry name" value="Phage_integrase"/>
    <property type="match status" value="1"/>
</dbReference>
<dbReference type="PROSITE" id="PS51898">
    <property type="entry name" value="TYR_RECOMBINASE"/>
    <property type="match status" value="1"/>
</dbReference>
<dbReference type="EMBL" id="JAGYPF010000004">
    <property type="protein sequence ID" value="MBS4214590.1"/>
    <property type="molecule type" value="Genomic_DNA"/>
</dbReference>
<dbReference type="AlphaFoldDB" id="A0A942YX10"/>
<evidence type="ECO:0000313" key="8">
    <source>
        <dbReference type="Proteomes" id="UP000679749"/>
    </source>
</evidence>
<dbReference type="GO" id="GO:0015074">
    <property type="term" value="P:DNA integration"/>
    <property type="evidence" value="ECO:0007669"/>
    <property type="project" value="InterPro"/>
</dbReference>
<reference evidence="7" key="1">
    <citation type="submission" date="2021-05" db="EMBL/GenBank/DDBJ databases">
        <title>Novel Bacillus species.</title>
        <authorList>
            <person name="Liu G."/>
        </authorList>
    </citation>
    <scope>NUCLEOTIDE SEQUENCE</scope>
    <source>
        <strain evidence="7">FJAT-49825</strain>
    </source>
</reference>
<organism evidence="7 8">
    <name type="scientific">Neobacillus rhizophilus</name>
    <dbReference type="NCBI Taxonomy" id="2833579"/>
    <lineage>
        <taxon>Bacteria</taxon>
        <taxon>Bacillati</taxon>
        <taxon>Bacillota</taxon>
        <taxon>Bacilli</taxon>
        <taxon>Bacillales</taxon>
        <taxon>Bacillaceae</taxon>
        <taxon>Neobacillus</taxon>
    </lineage>
</organism>
<evidence type="ECO:0000256" key="1">
    <source>
        <dbReference type="ARBA" id="ARBA00008857"/>
    </source>
</evidence>
<dbReference type="InterPro" id="IPR010998">
    <property type="entry name" value="Integrase_recombinase_N"/>
</dbReference>
<dbReference type="GO" id="GO:0003677">
    <property type="term" value="F:DNA binding"/>
    <property type="evidence" value="ECO:0007669"/>
    <property type="project" value="UniProtKB-UniRule"/>
</dbReference>
<evidence type="ECO:0000256" key="3">
    <source>
        <dbReference type="ARBA" id="ARBA00023172"/>
    </source>
</evidence>
<dbReference type="InterPro" id="IPR013762">
    <property type="entry name" value="Integrase-like_cat_sf"/>
</dbReference>
<dbReference type="RefSeq" id="WP_213119122.1">
    <property type="nucleotide sequence ID" value="NZ_JAGYPF010000004.1"/>
</dbReference>
<dbReference type="InterPro" id="IPR044068">
    <property type="entry name" value="CB"/>
</dbReference>
<keyword evidence="8" id="KW-1185">Reference proteome</keyword>
<dbReference type="PROSITE" id="PS51900">
    <property type="entry name" value="CB"/>
    <property type="match status" value="1"/>
</dbReference>
<dbReference type="InterPro" id="IPR002104">
    <property type="entry name" value="Integrase_catalytic"/>
</dbReference>
<feature type="domain" description="Core-binding (CB)" evidence="6">
    <location>
        <begin position="187"/>
        <end position="275"/>
    </location>
</feature>
<evidence type="ECO:0000259" key="5">
    <source>
        <dbReference type="PROSITE" id="PS51898"/>
    </source>
</evidence>
<gene>
    <name evidence="7" type="ORF">KHA99_19255</name>
</gene>
<proteinExistence type="inferred from homology"/>
<feature type="domain" description="Tyr recombinase" evidence="5">
    <location>
        <begin position="304"/>
        <end position="510"/>
    </location>
</feature>
<dbReference type="SUPFAM" id="SSF56349">
    <property type="entry name" value="DNA breaking-rejoining enzymes"/>
    <property type="match status" value="1"/>
</dbReference>
<evidence type="ECO:0000256" key="4">
    <source>
        <dbReference type="PROSITE-ProRule" id="PRU01248"/>
    </source>
</evidence>
<keyword evidence="2 4" id="KW-0238">DNA-binding</keyword>
<evidence type="ECO:0000256" key="2">
    <source>
        <dbReference type="ARBA" id="ARBA00023125"/>
    </source>
</evidence>
<comment type="similarity">
    <text evidence="1">Belongs to the 'phage' integrase family.</text>
</comment>